<dbReference type="CDD" id="cd01949">
    <property type="entry name" value="GGDEF"/>
    <property type="match status" value="1"/>
</dbReference>
<dbReference type="AlphaFoldDB" id="A0A975HHC6"/>
<dbReference type="SMART" id="SM00267">
    <property type="entry name" value="GGDEF"/>
    <property type="match status" value="1"/>
</dbReference>
<organism evidence="5 6">
    <name type="scientific">Psychrosphaera ytuae</name>
    <dbReference type="NCBI Taxonomy" id="2820710"/>
    <lineage>
        <taxon>Bacteria</taxon>
        <taxon>Pseudomonadati</taxon>
        <taxon>Pseudomonadota</taxon>
        <taxon>Gammaproteobacteria</taxon>
        <taxon>Alteromonadales</taxon>
        <taxon>Pseudoalteromonadaceae</taxon>
        <taxon>Psychrosphaera</taxon>
    </lineage>
</organism>
<evidence type="ECO:0000313" key="5">
    <source>
        <dbReference type="EMBL" id="QTH63031.1"/>
    </source>
</evidence>
<dbReference type="EMBL" id="CP072110">
    <property type="protein sequence ID" value="QTH63031.1"/>
    <property type="molecule type" value="Genomic_DNA"/>
</dbReference>
<keyword evidence="3" id="KW-0175">Coiled coil</keyword>
<keyword evidence="6" id="KW-1185">Reference proteome</keyword>
<protein>
    <recommendedName>
        <fullName evidence="1">diguanylate cyclase</fullName>
        <ecNumber evidence="1">2.7.7.65</ecNumber>
    </recommendedName>
</protein>
<comment type="catalytic activity">
    <reaction evidence="2">
        <text>2 GTP = 3',3'-c-di-GMP + 2 diphosphate</text>
        <dbReference type="Rhea" id="RHEA:24898"/>
        <dbReference type="ChEBI" id="CHEBI:33019"/>
        <dbReference type="ChEBI" id="CHEBI:37565"/>
        <dbReference type="ChEBI" id="CHEBI:58805"/>
        <dbReference type="EC" id="2.7.7.65"/>
    </reaction>
</comment>
<dbReference type="KEGG" id="psym:J1N51_09755"/>
<dbReference type="SUPFAM" id="SSF55073">
    <property type="entry name" value="Nucleotide cyclase"/>
    <property type="match status" value="1"/>
</dbReference>
<dbReference type="InterPro" id="IPR000160">
    <property type="entry name" value="GGDEF_dom"/>
</dbReference>
<dbReference type="Pfam" id="PF00990">
    <property type="entry name" value="GGDEF"/>
    <property type="match status" value="1"/>
</dbReference>
<dbReference type="EC" id="2.7.7.65" evidence="1"/>
<evidence type="ECO:0000256" key="1">
    <source>
        <dbReference type="ARBA" id="ARBA00012528"/>
    </source>
</evidence>
<dbReference type="Proteomes" id="UP000682739">
    <property type="component" value="Chromosome"/>
</dbReference>
<sequence length="334" mass="37659">MKYQDTIEQADQKLQKTLGFLKQHRLPASPINYSVVYEYVTGENTDLKAELEVDIQSGQTIDSYLLESLYRRHLLVTDEHQNALVKDINAVVDATHRHATKAQRDSSNYLTMLDEGLMLLDKSDLQTSQQVIERLLKVTSSMKSAQKVLIKALKQAQQKTAELQAQLNEVEESKKLDQLTGLFDRSVMNQTVDMWLQKDVKEIAAIAINLDHFKQFNDNYGMTIGNVILSKVAQKVKSYVSDSGLPIRSGGEEFLILIPEATKHSAHEVAERVRKGVEKLQFINAKSKEKLPKVTVSIGVTQYSEKMGLEGTIERAHSALRMAKATGRNRVFVD</sequence>
<dbReference type="RefSeq" id="WP_208830836.1">
    <property type="nucleotide sequence ID" value="NZ_CP072110.1"/>
</dbReference>
<proteinExistence type="predicted"/>
<evidence type="ECO:0000259" key="4">
    <source>
        <dbReference type="PROSITE" id="PS50887"/>
    </source>
</evidence>
<dbReference type="PANTHER" id="PTHR45138:SF9">
    <property type="entry name" value="DIGUANYLATE CYCLASE DGCM-RELATED"/>
    <property type="match status" value="1"/>
</dbReference>
<accession>A0A975HHC6</accession>
<dbReference type="PANTHER" id="PTHR45138">
    <property type="entry name" value="REGULATORY COMPONENTS OF SENSORY TRANSDUCTION SYSTEM"/>
    <property type="match status" value="1"/>
</dbReference>
<feature type="coiled-coil region" evidence="3">
    <location>
        <begin position="146"/>
        <end position="176"/>
    </location>
</feature>
<dbReference type="NCBIfam" id="TIGR00254">
    <property type="entry name" value="GGDEF"/>
    <property type="match status" value="1"/>
</dbReference>
<dbReference type="GO" id="GO:0043709">
    <property type="term" value="P:cell adhesion involved in single-species biofilm formation"/>
    <property type="evidence" value="ECO:0007669"/>
    <property type="project" value="TreeGrafter"/>
</dbReference>
<dbReference type="Gene3D" id="3.30.70.270">
    <property type="match status" value="1"/>
</dbReference>
<feature type="domain" description="GGDEF" evidence="4">
    <location>
        <begin position="201"/>
        <end position="334"/>
    </location>
</feature>
<reference evidence="5" key="1">
    <citation type="submission" date="2021-03" db="EMBL/GenBank/DDBJ databases">
        <title>Description of Psychrosphaera ytuae sp. nov. isolated from deep sea sediment of South China Sea.</title>
        <authorList>
            <person name="Zhang J."/>
            <person name="Xu X.-D."/>
        </authorList>
    </citation>
    <scope>NUCLEOTIDE SEQUENCE</scope>
    <source>
        <strain evidence="5">MTZ26</strain>
    </source>
</reference>
<dbReference type="InterPro" id="IPR043128">
    <property type="entry name" value="Rev_trsase/Diguanyl_cyclase"/>
</dbReference>
<dbReference type="PROSITE" id="PS50887">
    <property type="entry name" value="GGDEF"/>
    <property type="match status" value="1"/>
</dbReference>
<dbReference type="GO" id="GO:1902201">
    <property type="term" value="P:negative regulation of bacterial-type flagellum-dependent cell motility"/>
    <property type="evidence" value="ECO:0007669"/>
    <property type="project" value="TreeGrafter"/>
</dbReference>
<gene>
    <name evidence="5" type="ORF">J1N51_09755</name>
</gene>
<evidence type="ECO:0000256" key="2">
    <source>
        <dbReference type="ARBA" id="ARBA00034247"/>
    </source>
</evidence>
<dbReference type="GO" id="GO:0005886">
    <property type="term" value="C:plasma membrane"/>
    <property type="evidence" value="ECO:0007669"/>
    <property type="project" value="TreeGrafter"/>
</dbReference>
<dbReference type="InterPro" id="IPR050469">
    <property type="entry name" value="Diguanylate_Cyclase"/>
</dbReference>
<dbReference type="GO" id="GO:0052621">
    <property type="term" value="F:diguanylate cyclase activity"/>
    <property type="evidence" value="ECO:0007669"/>
    <property type="project" value="UniProtKB-EC"/>
</dbReference>
<evidence type="ECO:0000313" key="6">
    <source>
        <dbReference type="Proteomes" id="UP000682739"/>
    </source>
</evidence>
<dbReference type="InterPro" id="IPR029787">
    <property type="entry name" value="Nucleotide_cyclase"/>
</dbReference>
<name>A0A975HHC6_9GAMM</name>
<evidence type="ECO:0000256" key="3">
    <source>
        <dbReference type="SAM" id="Coils"/>
    </source>
</evidence>